<proteinExistence type="predicted"/>
<dbReference type="AlphaFoldDB" id="A0A2Z7DBJ4"/>
<protein>
    <submittedName>
        <fullName evidence="1">Myosin-17-like</fullName>
    </submittedName>
</protein>
<dbReference type="EMBL" id="KQ989210">
    <property type="protein sequence ID" value="KZV54718.1"/>
    <property type="molecule type" value="Genomic_DNA"/>
</dbReference>
<reference evidence="1 2" key="1">
    <citation type="journal article" date="2015" name="Proc. Natl. Acad. Sci. U.S.A.">
        <title>The resurrection genome of Boea hygrometrica: A blueprint for survival of dehydration.</title>
        <authorList>
            <person name="Xiao L."/>
            <person name="Yang G."/>
            <person name="Zhang L."/>
            <person name="Yang X."/>
            <person name="Zhao S."/>
            <person name="Ji Z."/>
            <person name="Zhou Q."/>
            <person name="Hu M."/>
            <person name="Wang Y."/>
            <person name="Chen M."/>
            <person name="Xu Y."/>
            <person name="Jin H."/>
            <person name="Xiao X."/>
            <person name="Hu G."/>
            <person name="Bao F."/>
            <person name="Hu Y."/>
            <person name="Wan P."/>
            <person name="Li L."/>
            <person name="Deng X."/>
            <person name="Kuang T."/>
            <person name="Xiang C."/>
            <person name="Zhu J.K."/>
            <person name="Oliver M.J."/>
            <person name="He Y."/>
        </authorList>
    </citation>
    <scope>NUCLEOTIDE SEQUENCE [LARGE SCALE GENOMIC DNA]</scope>
    <source>
        <strain evidence="2">cv. XS01</strain>
    </source>
</reference>
<sequence length="65" mass="7507">MDSILDEAETLKKLLLSGRSATKAVVEELASLKGDYGDWMKEMRDSEEKQGECLLKWEQLRRIFS</sequence>
<gene>
    <name evidence="1" type="ORF">F511_38193</name>
</gene>
<accession>A0A2Z7DBJ4</accession>
<keyword evidence="2" id="KW-1185">Reference proteome</keyword>
<evidence type="ECO:0000313" key="1">
    <source>
        <dbReference type="EMBL" id="KZV54718.1"/>
    </source>
</evidence>
<organism evidence="1 2">
    <name type="scientific">Dorcoceras hygrometricum</name>
    <dbReference type="NCBI Taxonomy" id="472368"/>
    <lineage>
        <taxon>Eukaryota</taxon>
        <taxon>Viridiplantae</taxon>
        <taxon>Streptophyta</taxon>
        <taxon>Embryophyta</taxon>
        <taxon>Tracheophyta</taxon>
        <taxon>Spermatophyta</taxon>
        <taxon>Magnoliopsida</taxon>
        <taxon>eudicotyledons</taxon>
        <taxon>Gunneridae</taxon>
        <taxon>Pentapetalae</taxon>
        <taxon>asterids</taxon>
        <taxon>lamiids</taxon>
        <taxon>Lamiales</taxon>
        <taxon>Gesneriaceae</taxon>
        <taxon>Didymocarpoideae</taxon>
        <taxon>Trichosporeae</taxon>
        <taxon>Loxocarpinae</taxon>
        <taxon>Dorcoceras</taxon>
    </lineage>
</organism>
<evidence type="ECO:0000313" key="2">
    <source>
        <dbReference type="Proteomes" id="UP000250235"/>
    </source>
</evidence>
<name>A0A2Z7DBJ4_9LAMI</name>
<dbReference type="Proteomes" id="UP000250235">
    <property type="component" value="Unassembled WGS sequence"/>
</dbReference>